<dbReference type="Pfam" id="PF02656">
    <property type="entry name" value="DUF202"/>
    <property type="match status" value="1"/>
</dbReference>
<name>A0ABU8WD02_9BURK</name>
<feature type="transmembrane region" description="Helical" evidence="6">
    <location>
        <begin position="81"/>
        <end position="101"/>
    </location>
</feature>
<accession>A0ABU8WD02</accession>
<keyword evidence="3 6" id="KW-0812">Transmembrane</keyword>
<evidence type="ECO:0000256" key="6">
    <source>
        <dbReference type="SAM" id="Phobius"/>
    </source>
</evidence>
<reference evidence="8 9" key="1">
    <citation type="submission" date="2024-03" db="EMBL/GenBank/DDBJ databases">
        <title>Novel species of the genus Variovorax.</title>
        <authorList>
            <person name="Liu Q."/>
            <person name="Xin Y.-H."/>
        </authorList>
    </citation>
    <scope>NUCLEOTIDE SEQUENCE [LARGE SCALE GENOMIC DNA]</scope>
    <source>
        <strain evidence="8 9">KACC 18900</strain>
    </source>
</reference>
<keyword evidence="4 6" id="KW-1133">Transmembrane helix</keyword>
<evidence type="ECO:0000313" key="8">
    <source>
        <dbReference type="EMBL" id="MEJ8845380.1"/>
    </source>
</evidence>
<protein>
    <submittedName>
        <fullName evidence="8">DUF202 domain-containing protein</fullName>
    </submittedName>
</protein>
<feature type="domain" description="DUF202" evidence="7">
    <location>
        <begin position="28"/>
        <end position="108"/>
    </location>
</feature>
<evidence type="ECO:0000259" key="7">
    <source>
        <dbReference type="Pfam" id="PF02656"/>
    </source>
</evidence>
<dbReference type="Proteomes" id="UP001385892">
    <property type="component" value="Unassembled WGS sequence"/>
</dbReference>
<sequence length="143" mass="15838">MIEPAESPAPGPTSTEMAEHRTALADARSHLANERTHLAYLRTALSMMSFGITINRFAIYLLQGQNAEKLLEHPHFAMRDVATVGLGMVIVGMVLLLWSLLRYRKTYKQIVEQRFEPSSTSVSLLTLAVVAMGAVSAIWLLLN</sequence>
<evidence type="ECO:0000256" key="3">
    <source>
        <dbReference type="ARBA" id="ARBA00022692"/>
    </source>
</evidence>
<evidence type="ECO:0000256" key="1">
    <source>
        <dbReference type="ARBA" id="ARBA00004651"/>
    </source>
</evidence>
<dbReference type="RefSeq" id="WP_340340547.1">
    <property type="nucleotide sequence ID" value="NZ_JBBKZT010000001.1"/>
</dbReference>
<organism evidence="8 9">
    <name type="scientific">Variovorax rhizosphaerae</name>
    <dbReference type="NCBI Taxonomy" id="1836200"/>
    <lineage>
        <taxon>Bacteria</taxon>
        <taxon>Pseudomonadati</taxon>
        <taxon>Pseudomonadota</taxon>
        <taxon>Betaproteobacteria</taxon>
        <taxon>Burkholderiales</taxon>
        <taxon>Comamonadaceae</taxon>
        <taxon>Variovorax</taxon>
    </lineage>
</organism>
<dbReference type="PANTHER" id="PTHR34187">
    <property type="entry name" value="FGR18P"/>
    <property type="match status" value="1"/>
</dbReference>
<keyword evidence="5 6" id="KW-0472">Membrane</keyword>
<dbReference type="PANTHER" id="PTHR34187:SF2">
    <property type="entry name" value="DUF202 DOMAIN-CONTAINING PROTEIN"/>
    <property type="match status" value="1"/>
</dbReference>
<dbReference type="InterPro" id="IPR003807">
    <property type="entry name" value="DUF202"/>
</dbReference>
<comment type="caution">
    <text evidence="8">The sequence shown here is derived from an EMBL/GenBank/DDBJ whole genome shotgun (WGS) entry which is preliminary data.</text>
</comment>
<feature type="transmembrane region" description="Helical" evidence="6">
    <location>
        <begin position="122"/>
        <end position="142"/>
    </location>
</feature>
<dbReference type="EMBL" id="JBBKZT010000001">
    <property type="protein sequence ID" value="MEJ8845380.1"/>
    <property type="molecule type" value="Genomic_DNA"/>
</dbReference>
<evidence type="ECO:0000256" key="5">
    <source>
        <dbReference type="ARBA" id="ARBA00023136"/>
    </source>
</evidence>
<dbReference type="InterPro" id="IPR052053">
    <property type="entry name" value="IM_YidH-like"/>
</dbReference>
<feature type="transmembrane region" description="Helical" evidence="6">
    <location>
        <begin position="38"/>
        <end position="61"/>
    </location>
</feature>
<proteinExistence type="predicted"/>
<keyword evidence="9" id="KW-1185">Reference proteome</keyword>
<evidence type="ECO:0000256" key="2">
    <source>
        <dbReference type="ARBA" id="ARBA00022475"/>
    </source>
</evidence>
<evidence type="ECO:0000313" key="9">
    <source>
        <dbReference type="Proteomes" id="UP001385892"/>
    </source>
</evidence>
<evidence type="ECO:0000256" key="4">
    <source>
        <dbReference type="ARBA" id="ARBA00022989"/>
    </source>
</evidence>
<gene>
    <name evidence="8" type="ORF">WKW82_01900</name>
</gene>
<comment type="subcellular location">
    <subcellularLocation>
        <location evidence="1">Cell membrane</location>
        <topology evidence="1">Multi-pass membrane protein</topology>
    </subcellularLocation>
</comment>
<keyword evidence="2" id="KW-1003">Cell membrane</keyword>